<organism evidence="3 4">
    <name type="scientific">Tolypothrix tenuis PCC 7101</name>
    <dbReference type="NCBI Taxonomy" id="231146"/>
    <lineage>
        <taxon>Bacteria</taxon>
        <taxon>Bacillati</taxon>
        <taxon>Cyanobacteriota</taxon>
        <taxon>Cyanophyceae</taxon>
        <taxon>Nostocales</taxon>
        <taxon>Tolypothrichaceae</taxon>
        <taxon>Tolypothrix</taxon>
    </lineage>
</organism>
<dbReference type="Pfam" id="PF13176">
    <property type="entry name" value="TPR_7"/>
    <property type="match status" value="2"/>
</dbReference>
<feature type="repeat" description="TPR" evidence="1">
    <location>
        <begin position="466"/>
        <end position="499"/>
    </location>
</feature>
<dbReference type="Pfam" id="PF13424">
    <property type="entry name" value="TPR_12"/>
    <property type="match status" value="6"/>
</dbReference>
<dbReference type="InterPro" id="IPR011990">
    <property type="entry name" value="TPR-like_helical_dom_sf"/>
</dbReference>
<feature type="repeat" description="TPR" evidence="1">
    <location>
        <begin position="607"/>
        <end position="640"/>
    </location>
</feature>
<dbReference type="PANTHER" id="PTHR10098">
    <property type="entry name" value="RAPSYN-RELATED"/>
    <property type="match status" value="1"/>
</dbReference>
<dbReference type="Pfam" id="PF12770">
    <property type="entry name" value="CHAT"/>
    <property type="match status" value="1"/>
</dbReference>
<feature type="repeat" description="TPR" evidence="1">
    <location>
        <begin position="98"/>
        <end position="131"/>
    </location>
</feature>
<reference evidence="3 4" key="1">
    <citation type="submission" date="2017-06" db="EMBL/GenBank/DDBJ databases">
        <title>Genome sequencing of cyanobaciteial culture collection at National Institute for Environmental Studies (NIES).</title>
        <authorList>
            <person name="Hirose Y."/>
            <person name="Shimura Y."/>
            <person name="Fujisawa T."/>
            <person name="Nakamura Y."/>
            <person name="Kawachi M."/>
        </authorList>
    </citation>
    <scope>NUCLEOTIDE SEQUENCE [LARGE SCALE GENOMIC DNA]</scope>
    <source>
        <strain evidence="3 4">NIES-37</strain>
    </source>
</reference>
<evidence type="ECO:0000313" key="4">
    <source>
        <dbReference type="Proteomes" id="UP000218785"/>
    </source>
</evidence>
<dbReference type="InterPro" id="IPR019734">
    <property type="entry name" value="TPR_rpt"/>
</dbReference>
<dbReference type="SUPFAM" id="SSF48452">
    <property type="entry name" value="TPR-like"/>
    <property type="match status" value="4"/>
</dbReference>
<dbReference type="PROSITE" id="PS50293">
    <property type="entry name" value="TPR_REGION"/>
    <property type="match status" value="1"/>
</dbReference>
<accession>A0A1Z4N2M0</accession>
<evidence type="ECO:0000256" key="1">
    <source>
        <dbReference type="PROSITE-ProRule" id="PRU00339"/>
    </source>
</evidence>
<sequence>MLYPIFPYLLNAIAHIKNLPEQPVSSESSFTSSENINSNSKTSSFVLAQAISSQKKIADELLKQSIEKINQGKVAEAQKSLQQALNIYRQIKDTVGEGETLKNLGNAYYLQADYTQAINYQQQALKIAQQIRNPDLESRALLNIGNAYRDWKKYPDAINYYQQSLVISRQSRIPKVEGIAIGNLGIAYYESKDYPRAVEILQQGLTIAQSIKDNKLESLCLVYLGQVYDAMQKYDKVIEYYQQALVITRKLDNRREEVIIVSALGLAYEKMGNNQKARDFYQLQLILAQGLNDKEQEIAARKNIERIQLPSNYQELEKVRQKLEQARKSNNLPAVILALIDIGRIYNQQANYSEAAEALELGLQITQGIKNSLLESQVLLELGNTYDLQKKPDKAIESYKQTLAIAQQIKKTNNSQIKDLGIEIERIALIQLATSYELQGDLRQAIEYRQQDLAIASKLKNFLREGQAIYALGSLSWEQDNYIQAINYFQQSLATGQKNNNLVLQVQSLRRLATSYLGLGDFEKVINYAEKTKEIVEEIDNPRQAQQTLSTTEIDFIRLLREQSLSLLGAAYLFGSASHDKAIGYFQQNLELARNLPSSNNKATALTNAYQDLGNANAFLGEYDKAIEYYEKALAVRRSIKEPQFEKINRQIEGANLQFLSSAYASKRDIKKSVEYAQESLAIAQEDNNLYGKAGALGNLGRTLFLAGNLPEAEKTLREAIKIFESVRTRLGEKDLQKVSFFEIYTDVYELLQQVLIAQNKSIAALEIAEQGRAKSFSELLVSRAGLTKIPNASFNLEQIKKVAKEQNATLVEYSIIYDSSQALVPARIRGFQPNQESKLLVWVVQPTGEVKFRSIDLKKSLNTPLAKLVTSSRESIGVRGRASIEIVPRNNAAEQKNRLQQLHKLLIDPIADILPKDPDSNVIFIPQGQLFLVPFPALQDANGKYLIEKHTILSAPAIQVLNLTHQQKLKPQPKDLQAALIVGNPTMPKVATKVGDTPQQLLPLIAAETEANEIAKLFKTEAFTKNQAIKAKILPKLSQARIIHLATHGLLDDFKGLGVPGAVALAPSGNGELNDGLLTANEILDLKLNADLVVLSACDTGRGEITGDGVIGLSRSLITAGTPSVIVSLWSVPDSPTAELMTEFYRNWQQRKLNKAQALRQAMLTTMKQHPNPKDWAAFTLIGEAE</sequence>
<evidence type="ECO:0000259" key="2">
    <source>
        <dbReference type="Pfam" id="PF12770"/>
    </source>
</evidence>
<dbReference type="PANTHER" id="PTHR10098:SF108">
    <property type="entry name" value="TETRATRICOPEPTIDE REPEAT PROTEIN 28"/>
    <property type="match status" value="1"/>
</dbReference>
<name>A0A1Z4N2M0_9CYAN</name>
<dbReference type="EMBL" id="AP018248">
    <property type="protein sequence ID" value="BAY99871.1"/>
    <property type="molecule type" value="Genomic_DNA"/>
</dbReference>
<keyword evidence="1" id="KW-0802">TPR repeat</keyword>
<proteinExistence type="predicted"/>
<dbReference type="Gene3D" id="1.25.40.10">
    <property type="entry name" value="Tetratricopeptide repeat domain"/>
    <property type="match status" value="4"/>
</dbReference>
<feature type="repeat" description="TPR" evidence="1">
    <location>
        <begin position="218"/>
        <end position="251"/>
    </location>
</feature>
<protein>
    <submittedName>
        <fullName evidence="3">TPR repeat-containing protein</fullName>
    </submittedName>
</protein>
<evidence type="ECO:0000313" key="3">
    <source>
        <dbReference type="EMBL" id="BAY99871.1"/>
    </source>
</evidence>
<gene>
    <name evidence="3" type="ORF">NIES37_38540</name>
</gene>
<dbReference type="RefSeq" id="WP_096578337.1">
    <property type="nucleotide sequence ID" value="NZ_CAWNJS010000001.1"/>
</dbReference>
<dbReference type="AlphaFoldDB" id="A0A1Z4N2M0"/>
<keyword evidence="4" id="KW-1185">Reference proteome</keyword>
<dbReference type="PROSITE" id="PS50005">
    <property type="entry name" value="TPR"/>
    <property type="match status" value="6"/>
</dbReference>
<feature type="repeat" description="TPR" evidence="1">
    <location>
        <begin position="138"/>
        <end position="171"/>
    </location>
</feature>
<dbReference type="Proteomes" id="UP000218785">
    <property type="component" value="Chromosome"/>
</dbReference>
<feature type="repeat" description="TPR" evidence="1">
    <location>
        <begin position="376"/>
        <end position="409"/>
    </location>
</feature>
<dbReference type="InterPro" id="IPR024983">
    <property type="entry name" value="CHAT_dom"/>
</dbReference>
<feature type="domain" description="CHAT" evidence="2">
    <location>
        <begin position="899"/>
        <end position="1185"/>
    </location>
</feature>
<dbReference type="SMART" id="SM00028">
    <property type="entry name" value="TPR"/>
    <property type="match status" value="15"/>
</dbReference>
<dbReference type="KEGG" id="ttq:NIES37_38540"/>